<gene>
    <name evidence="2" type="ORF">QW060_14675</name>
</gene>
<sequence>MEYILLVISFVLILMGIIGSFLPVLPGPPISWFGLFCLYCTTGIDFNYWILGSTLIVTLLMVILDYIIPAQGTKRFGGSKYGIWGTNIGLVVGIFAPIPGGFIIGPFAGALIGELIFDSKNVQRAVKAATGSLIGFLISTFSKFMVCMIFLGIFIRIVWMHRDIWF</sequence>
<keyword evidence="1" id="KW-0472">Membrane</keyword>
<accession>A0ABT8CWH9</accession>
<protein>
    <submittedName>
        <fullName evidence="2">DUF456 domain-containing protein</fullName>
    </submittedName>
</protein>
<proteinExistence type="predicted"/>
<dbReference type="EMBL" id="JAUFQU010000001">
    <property type="protein sequence ID" value="MDN3708346.1"/>
    <property type="molecule type" value="Genomic_DNA"/>
</dbReference>
<dbReference type="InterPro" id="IPR007403">
    <property type="entry name" value="DUF456"/>
</dbReference>
<keyword evidence="1" id="KW-0812">Transmembrane</keyword>
<dbReference type="Proteomes" id="UP001242368">
    <property type="component" value="Unassembled WGS sequence"/>
</dbReference>
<dbReference type="Pfam" id="PF04306">
    <property type="entry name" value="DUF456"/>
    <property type="match status" value="1"/>
</dbReference>
<keyword evidence="1" id="KW-1133">Transmembrane helix</keyword>
<feature type="transmembrane region" description="Helical" evidence="1">
    <location>
        <begin position="46"/>
        <end position="68"/>
    </location>
</feature>
<evidence type="ECO:0000256" key="1">
    <source>
        <dbReference type="SAM" id="Phobius"/>
    </source>
</evidence>
<organism evidence="2 3">
    <name type="scientific">Paenimyroides ceti</name>
    <dbReference type="NCBI Taxonomy" id="395087"/>
    <lineage>
        <taxon>Bacteria</taxon>
        <taxon>Pseudomonadati</taxon>
        <taxon>Bacteroidota</taxon>
        <taxon>Flavobacteriia</taxon>
        <taxon>Flavobacteriales</taxon>
        <taxon>Flavobacteriaceae</taxon>
        <taxon>Paenimyroides</taxon>
    </lineage>
</organism>
<keyword evidence="3" id="KW-1185">Reference proteome</keyword>
<comment type="caution">
    <text evidence="2">The sequence shown here is derived from an EMBL/GenBank/DDBJ whole genome shotgun (WGS) entry which is preliminary data.</text>
</comment>
<evidence type="ECO:0000313" key="2">
    <source>
        <dbReference type="EMBL" id="MDN3708346.1"/>
    </source>
</evidence>
<dbReference type="RefSeq" id="WP_290364216.1">
    <property type="nucleotide sequence ID" value="NZ_JAUFQU010000001.1"/>
</dbReference>
<reference evidence="3" key="1">
    <citation type="journal article" date="2019" name="Int. J. Syst. Evol. Microbiol.">
        <title>The Global Catalogue of Microorganisms (GCM) 10K type strain sequencing project: providing services to taxonomists for standard genome sequencing and annotation.</title>
        <authorList>
            <consortium name="The Broad Institute Genomics Platform"/>
            <consortium name="The Broad Institute Genome Sequencing Center for Infectious Disease"/>
            <person name="Wu L."/>
            <person name="Ma J."/>
        </authorList>
    </citation>
    <scope>NUCLEOTIDE SEQUENCE [LARGE SCALE GENOMIC DNA]</scope>
    <source>
        <strain evidence="3">CECT 7184</strain>
    </source>
</reference>
<evidence type="ECO:0000313" key="3">
    <source>
        <dbReference type="Proteomes" id="UP001242368"/>
    </source>
</evidence>
<feature type="transmembrane region" description="Helical" evidence="1">
    <location>
        <begin position="88"/>
        <end position="113"/>
    </location>
</feature>
<name>A0ABT8CWH9_9FLAO</name>
<dbReference type="PANTHER" id="PTHR39165:SF1">
    <property type="entry name" value="DUF456 DOMAIN-CONTAINING PROTEIN"/>
    <property type="match status" value="1"/>
</dbReference>
<dbReference type="PANTHER" id="PTHR39165">
    <property type="entry name" value="IG HYPOTHETICAL 17883"/>
    <property type="match status" value="1"/>
</dbReference>
<feature type="transmembrane region" description="Helical" evidence="1">
    <location>
        <begin position="133"/>
        <end position="159"/>
    </location>
</feature>
<feature type="transmembrane region" description="Helical" evidence="1">
    <location>
        <begin position="5"/>
        <end position="26"/>
    </location>
</feature>